<dbReference type="InterPro" id="IPR010905">
    <property type="entry name" value="Glyco_hydro_88"/>
</dbReference>
<evidence type="ECO:0000256" key="1">
    <source>
        <dbReference type="ARBA" id="ARBA00022801"/>
    </source>
</evidence>
<dbReference type="InterPro" id="IPR052043">
    <property type="entry name" value="PolySaccharide_Degr_Enz"/>
</dbReference>
<gene>
    <name evidence="2" type="ORF">GMD59_17340</name>
</gene>
<proteinExistence type="predicted"/>
<name>A0A6L6LW09_9FIRM</name>
<dbReference type="EMBL" id="WMZU01000046">
    <property type="protein sequence ID" value="MTS29032.1"/>
    <property type="molecule type" value="Genomic_DNA"/>
</dbReference>
<evidence type="ECO:0000313" key="3">
    <source>
        <dbReference type="Proteomes" id="UP000472755"/>
    </source>
</evidence>
<accession>A0A6L6LW09</accession>
<comment type="caution">
    <text evidence="2">The sequence shown here is derived from an EMBL/GenBank/DDBJ whole genome shotgun (WGS) entry which is preliminary data.</text>
</comment>
<dbReference type="SUPFAM" id="SSF48208">
    <property type="entry name" value="Six-hairpin glycosidases"/>
    <property type="match status" value="1"/>
</dbReference>
<dbReference type="PANTHER" id="PTHR33886:SF8">
    <property type="entry name" value="UNSATURATED RHAMNOGALACTURONAN HYDROLASE (EUROFUNG)"/>
    <property type="match status" value="1"/>
</dbReference>
<dbReference type="InterPro" id="IPR012341">
    <property type="entry name" value="6hp_glycosidase-like_sf"/>
</dbReference>
<evidence type="ECO:0000313" key="2">
    <source>
        <dbReference type="EMBL" id="MTS29032.1"/>
    </source>
</evidence>
<dbReference type="GO" id="GO:0016787">
    <property type="term" value="F:hydrolase activity"/>
    <property type="evidence" value="ECO:0007669"/>
    <property type="project" value="UniProtKB-KW"/>
</dbReference>
<dbReference type="Proteomes" id="UP000472755">
    <property type="component" value="Unassembled WGS sequence"/>
</dbReference>
<dbReference type="Gene3D" id="1.50.10.10">
    <property type="match status" value="1"/>
</dbReference>
<evidence type="ECO:0008006" key="4">
    <source>
        <dbReference type="Google" id="ProtNLM"/>
    </source>
</evidence>
<dbReference type="AlphaFoldDB" id="A0A6L6LW09"/>
<dbReference type="Pfam" id="PF07470">
    <property type="entry name" value="Glyco_hydro_88"/>
    <property type="match status" value="1"/>
</dbReference>
<dbReference type="GO" id="GO:0005975">
    <property type="term" value="P:carbohydrate metabolic process"/>
    <property type="evidence" value="ECO:0007669"/>
    <property type="project" value="InterPro"/>
</dbReference>
<protein>
    <recommendedName>
        <fullName evidence="4">Glycosyl hydrolase</fullName>
    </recommendedName>
</protein>
<dbReference type="PANTHER" id="PTHR33886">
    <property type="entry name" value="UNSATURATED RHAMNOGALACTURONAN HYDROLASE (EUROFUNG)"/>
    <property type="match status" value="1"/>
</dbReference>
<keyword evidence="1" id="KW-0378">Hydrolase</keyword>
<dbReference type="InterPro" id="IPR008928">
    <property type="entry name" value="6-hairpin_glycosidase_sf"/>
</dbReference>
<reference evidence="2 3" key="1">
    <citation type="journal article" date="2019" name="Nat. Med.">
        <title>A library of human gut bacterial isolates paired with longitudinal multiomics data enables mechanistic microbiome research.</title>
        <authorList>
            <person name="Poyet M."/>
            <person name="Groussin M."/>
            <person name="Gibbons S.M."/>
            <person name="Avila-Pacheco J."/>
            <person name="Jiang X."/>
            <person name="Kearney S.M."/>
            <person name="Perrotta A.R."/>
            <person name="Berdy B."/>
            <person name="Zhao S."/>
            <person name="Lieberman T.D."/>
            <person name="Swanson P.K."/>
            <person name="Smith M."/>
            <person name="Roesemann S."/>
            <person name="Alexander J.E."/>
            <person name="Rich S.A."/>
            <person name="Livny J."/>
            <person name="Vlamakis H."/>
            <person name="Clish C."/>
            <person name="Bullock K."/>
            <person name="Deik A."/>
            <person name="Scott J."/>
            <person name="Pierce K.A."/>
            <person name="Xavier R.J."/>
            <person name="Alm E.J."/>
        </authorList>
    </citation>
    <scope>NUCLEOTIDE SEQUENCE [LARGE SCALE GENOMIC DNA]</scope>
    <source>
        <strain evidence="2 3">BIOML-A4</strain>
    </source>
</reference>
<sequence>MQIQNLLERVCEKTIAEQYSIPEFTRPGDFFEWVPELGMRATQAYLEQSVAYKYVDMQYASFDWHQGVGFFSLMYAEQYLKTDRYSRFVRRWVDPHLESGLIQETVNTTAPFLCVLELYKQTGEQKYYDACEARARFCMARAARADEGAFEHTVVGVPDTFRSQIWADTLFMAALFLARWGAYTGNEMYLHEAVRQLKLHYKYLRDEKNGLLYHAYNCRLRSHMSAVHWGRANGWGIIAGLLIYEQLPTELAERSQIRRTIVEHLHAMAKVQEKNGGFHTVLDKEDTYLETTATAAFFFGVYRSIKLGWLGEEWRERAQSAGGFLHEHIAQDGTVEQASGGTPVMYSTQEYNAIPCVMSYYGQGIAALALCEEFVGIKDLS</sequence>
<organism evidence="2 3">
    <name type="scientific">Ruthenibacterium lactatiformans</name>
    <dbReference type="NCBI Taxonomy" id="1550024"/>
    <lineage>
        <taxon>Bacteria</taxon>
        <taxon>Bacillati</taxon>
        <taxon>Bacillota</taxon>
        <taxon>Clostridia</taxon>
        <taxon>Eubacteriales</taxon>
        <taxon>Oscillospiraceae</taxon>
        <taxon>Ruthenibacterium</taxon>
    </lineage>
</organism>